<dbReference type="EMBL" id="JABTEG010000003">
    <property type="protein sequence ID" value="KAG4305575.1"/>
    <property type="molecule type" value="Genomic_DNA"/>
</dbReference>
<evidence type="ECO:0000313" key="2">
    <source>
        <dbReference type="Proteomes" id="UP000768646"/>
    </source>
</evidence>
<accession>A0ACB7CEU6</accession>
<evidence type="ECO:0000313" key="1">
    <source>
        <dbReference type="EMBL" id="KAG4305575.1"/>
    </source>
</evidence>
<proteinExistence type="predicted"/>
<gene>
    <name evidence="1" type="ORF">PORY_001131</name>
</gene>
<keyword evidence="2" id="KW-1185">Reference proteome</keyword>
<reference evidence="1 2" key="1">
    <citation type="journal article" date="2021" name="Commun. Biol.">
        <title>Genomic insights into the host specific adaptation of the Pneumocystis genus.</title>
        <authorList>
            <person name="Cisse O.H."/>
            <person name="Ma L."/>
            <person name="Dekker J.P."/>
            <person name="Khil P.P."/>
            <person name="Youn J.-H."/>
            <person name="Brenchley J.M."/>
            <person name="Blair R."/>
            <person name="Pahar B."/>
            <person name="Chabe M."/>
            <person name="Van Rompay K.K.A."/>
            <person name="Keesler R."/>
            <person name="Sukura A."/>
            <person name="Hirsch V."/>
            <person name="Kutty G."/>
            <person name="Liu Y."/>
            <person name="Peng L."/>
            <person name="Chen J."/>
            <person name="Song J."/>
            <person name="Weissenbacher-Lang C."/>
            <person name="Xu J."/>
            <person name="Upham N.S."/>
            <person name="Stajich J.E."/>
            <person name="Cuomo C.A."/>
            <person name="Cushion M.T."/>
            <person name="Kovacs J.A."/>
        </authorList>
    </citation>
    <scope>NUCLEOTIDE SEQUENCE [LARGE SCALE GENOMIC DNA]</scope>
    <source>
        <strain evidence="1 2">RABM</strain>
    </source>
</reference>
<comment type="caution">
    <text evidence="1">The sequence shown here is derived from an EMBL/GenBank/DDBJ whole genome shotgun (WGS) entry which is preliminary data.</text>
</comment>
<sequence>MSKVNVVSCESMEKDLPSLNDQLLDETISESNLENDIVNDQDTSKKFSKGVYCSNCGVSYTPLWRRTSMGQYVCNACGLYSKTKNMSRPIRLKKVMISSVSHRIRKKAAILLKVNGGTCTGNGQCNGAGGAQSCDGCPVFNNRLAKTTKFVVSESENSEQKSDNFDLSLSNYNMHVVTCQNCGTATTPLWRRDNSGNTICNACGLYYKLHSVHRPISMKKNSIKRRKRNHIQNKQDEVDQNIENITSSLLELSNRPLVTLSHIATGVAQSLPEMQQDKVEGINKDMSVFSHQKSESLPSFNSMTYSNNVNSTENHENNIVLNPFLDPKRKYQQNEYLPLPNQEYSMKPDKLANLQFMINFPFENTSNLPSKTQINVASIIELLNTEHSLDAEILPVLENAEKDPLQYKKYLEDVKENVTMHAKRLQLMLSNAQRIIDECKIKLVHINR</sequence>
<protein>
    <submittedName>
        <fullName evidence="1">Uncharacterized protein</fullName>
    </submittedName>
</protein>
<dbReference type="Proteomes" id="UP000768646">
    <property type="component" value="Unassembled WGS sequence"/>
</dbReference>
<name>A0ACB7CEU6_9ASCO</name>
<organism evidence="1 2">
    <name type="scientific">Pneumocystis oryctolagi</name>
    <dbReference type="NCBI Taxonomy" id="42067"/>
    <lineage>
        <taxon>Eukaryota</taxon>
        <taxon>Fungi</taxon>
        <taxon>Dikarya</taxon>
        <taxon>Ascomycota</taxon>
        <taxon>Taphrinomycotina</taxon>
        <taxon>Pneumocystomycetes</taxon>
        <taxon>Pneumocystaceae</taxon>
        <taxon>Pneumocystis</taxon>
    </lineage>
</organism>